<reference evidence="3 4" key="1">
    <citation type="submission" date="2019-02" db="EMBL/GenBank/DDBJ databases">
        <title>Deep-cultivation of Planctomycetes and their phenomic and genomic characterization uncovers novel biology.</title>
        <authorList>
            <person name="Wiegand S."/>
            <person name="Jogler M."/>
            <person name="Boedeker C."/>
            <person name="Pinto D."/>
            <person name="Vollmers J."/>
            <person name="Rivas-Marin E."/>
            <person name="Kohn T."/>
            <person name="Peeters S.H."/>
            <person name="Heuer A."/>
            <person name="Rast P."/>
            <person name="Oberbeckmann S."/>
            <person name="Bunk B."/>
            <person name="Jeske O."/>
            <person name="Meyerdierks A."/>
            <person name="Storesund J.E."/>
            <person name="Kallscheuer N."/>
            <person name="Luecker S."/>
            <person name="Lage O.M."/>
            <person name="Pohl T."/>
            <person name="Merkel B.J."/>
            <person name="Hornburger P."/>
            <person name="Mueller R.-W."/>
            <person name="Bruemmer F."/>
            <person name="Labrenz M."/>
            <person name="Spormann A.M."/>
            <person name="Op Den Camp H."/>
            <person name="Overmann J."/>
            <person name="Amann R."/>
            <person name="Jetten M.S.M."/>
            <person name="Mascher T."/>
            <person name="Medema M.H."/>
            <person name="Devos D.P."/>
            <person name="Kaster A.-K."/>
            <person name="Ovreas L."/>
            <person name="Rohde M."/>
            <person name="Galperin M.Y."/>
            <person name="Jogler C."/>
        </authorList>
    </citation>
    <scope>NUCLEOTIDE SEQUENCE [LARGE SCALE GENOMIC DNA]</scope>
    <source>
        <strain evidence="3 4">Mal64</strain>
    </source>
</reference>
<comment type="caution">
    <text evidence="3">The sequence shown here is derived from an EMBL/GenBank/DDBJ whole genome shotgun (WGS) entry which is preliminary data.</text>
</comment>
<dbReference type="PANTHER" id="PTHR21600:SF44">
    <property type="entry name" value="RIBOSOMAL LARGE SUBUNIT PSEUDOURIDINE SYNTHASE D"/>
    <property type="match status" value="1"/>
</dbReference>
<dbReference type="GO" id="GO:0003723">
    <property type="term" value="F:RNA binding"/>
    <property type="evidence" value="ECO:0007669"/>
    <property type="project" value="InterPro"/>
</dbReference>
<dbReference type="GO" id="GO:0160151">
    <property type="term" value="F:tRNA pseudouridine(32) synthase activity"/>
    <property type="evidence" value="ECO:0007669"/>
    <property type="project" value="UniProtKB-EC"/>
</dbReference>
<dbReference type="RefSeq" id="WP_146396296.1">
    <property type="nucleotide sequence ID" value="NZ_SJPQ01000001.1"/>
</dbReference>
<feature type="domain" description="Pseudouridine synthase RsuA/RluA-like" evidence="2">
    <location>
        <begin position="9"/>
        <end position="164"/>
    </location>
</feature>
<gene>
    <name evidence="3" type="primary">rluA</name>
    <name evidence="3" type="ORF">Mal64_04060</name>
</gene>
<accession>A0A5C5ZUV7</accession>
<organism evidence="3 4">
    <name type="scientific">Pseudobythopirellula maris</name>
    <dbReference type="NCBI Taxonomy" id="2527991"/>
    <lineage>
        <taxon>Bacteria</taxon>
        <taxon>Pseudomonadati</taxon>
        <taxon>Planctomycetota</taxon>
        <taxon>Planctomycetia</taxon>
        <taxon>Pirellulales</taxon>
        <taxon>Lacipirellulaceae</taxon>
        <taxon>Pseudobythopirellula</taxon>
    </lineage>
</organism>
<keyword evidence="4" id="KW-1185">Reference proteome</keyword>
<evidence type="ECO:0000313" key="4">
    <source>
        <dbReference type="Proteomes" id="UP000315440"/>
    </source>
</evidence>
<evidence type="ECO:0000313" key="3">
    <source>
        <dbReference type="EMBL" id="TWT90023.1"/>
    </source>
</evidence>
<dbReference type="PANTHER" id="PTHR21600">
    <property type="entry name" value="MITOCHONDRIAL RNA PSEUDOURIDINE SYNTHASE"/>
    <property type="match status" value="1"/>
</dbReference>
<dbReference type="AlphaFoldDB" id="A0A5C5ZUV7"/>
<dbReference type="EMBL" id="SJPQ01000001">
    <property type="protein sequence ID" value="TWT90023.1"/>
    <property type="molecule type" value="Genomic_DNA"/>
</dbReference>
<dbReference type="InterPro" id="IPR050188">
    <property type="entry name" value="RluA_PseudoU_synthase"/>
</dbReference>
<dbReference type="Proteomes" id="UP000315440">
    <property type="component" value="Unassembled WGS sequence"/>
</dbReference>
<proteinExistence type="inferred from homology"/>
<keyword evidence="3" id="KW-0413">Isomerase</keyword>
<dbReference type="Pfam" id="PF00849">
    <property type="entry name" value="PseudoU_synth_2"/>
    <property type="match status" value="1"/>
</dbReference>
<dbReference type="SUPFAM" id="SSF55120">
    <property type="entry name" value="Pseudouridine synthase"/>
    <property type="match status" value="1"/>
</dbReference>
<protein>
    <submittedName>
        <fullName evidence="3">Ribosomal large subunit pseudouridine synthase A</fullName>
        <ecNumber evidence="3">5.4.99.28</ecNumber>
    </submittedName>
</protein>
<comment type="similarity">
    <text evidence="1">Belongs to the pseudouridine synthase RluA family.</text>
</comment>
<dbReference type="Gene3D" id="3.30.2350.10">
    <property type="entry name" value="Pseudouridine synthase"/>
    <property type="match status" value="1"/>
</dbReference>
<name>A0A5C5ZUV7_9BACT</name>
<evidence type="ECO:0000256" key="1">
    <source>
        <dbReference type="ARBA" id="ARBA00010876"/>
    </source>
</evidence>
<dbReference type="EC" id="5.4.99.28" evidence="3"/>
<evidence type="ECO:0000259" key="2">
    <source>
        <dbReference type="Pfam" id="PF00849"/>
    </source>
</evidence>
<sequence>MRVLYEDNHLLAIAKPAGLPTMGAGPDVTTLLDEAKEYVRVKHNKPGNVYLGIVSRLDAPVTGVVLMARTSKAAARLSAAFRERRVEKRYLALVCPSPEEPEATLVHALRKDERNRRVHVTAETTPDAQRAELSYRTVHDRGDRALLEVRPITGRKHQIRVQLAKIGAPIVGDRKYGSQEALAEGVALHAWRLVVEHPVRREPIEFVCPPPKGWAKAYGAALAGALAGLD</sequence>
<dbReference type="CDD" id="cd02869">
    <property type="entry name" value="PseudoU_synth_RluA_like"/>
    <property type="match status" value="1"/>
</dbReference>
<dbReference type="InterPro" id="IPR006145">
    <property type="entry name" value="PsdUridine_synth_RsuA/RluA"/>
</dbReference>
<dbReference type="GO" id="GO:0000455">
    <property type="term" value="P:enzyme-directed rRNA pseudouridine synthesis"/>
    <property type="evidence" value="ECO:0007669"/>
    <property type="project" value="TreeGrafter"/>
</dbReference>
<dbReference type="OrthoDB" id="9784108at2"/>
<dbReference type="InterPro" id="IPR020103">
    <property type="entry name" value="PsdUridine_synth_cat_dom_sf"/>
</dbReference>